<dbReference type="EMBL" id="RQHW01000078">
    <property type="protein sequence ID" value="TGN17285.1"/>
    <property type="molecule type" value="Genomic_DNA"/>
</dbReference>
<organism evidence="6 7">
    <name type="scientific">Leptospira idonii</name>
    <dbReference type="NCBI Taxonomy" id="1193500"/>
    <lineage>
        <taxon>Bacteria</taxon>
        <taxon>Pseudomonadati</taxon>
        <taxon>Spirochaetota</taxon>
        <taxon>Spirochaetia</taxon>
        <taxon>Leptospirales</taxon>
        <taxon>Leptospiraceae</taxon>
        <taxon>Leptospira</taxon>
    </lineage>
</organism>
<comment type="subcellular location">
    <subcellularLocation>
        <location evidence="5">Bacterial microcompartment</location>
    </subcellularLocation>
</comment>
<evidence type="ECO:0000313" key="6">
    <source>
        <dbReference type="EMBL" id="TGN17285.1"/>
    </source>
</evidence>
<comment type="catalytic activity">
    <reaction evidence="5">
        <text>ethanolamine = acetaldehyde + NH4(+)</text>
        <dbReference type="Rhea" id="RHEA:15313"/>
        <dbReference type="ChEBI" id="CHEBI:15343"/>
        <dbReference type="ChEBI" id="CHEBI:28938"/>
        <dbReference type="ChEBI" id="CHEBI:57603"/>
        <dbReference type="EC" id="4.3.1.7"/>
    </reaction>
</comment>
<dbReference type="GO" id="GO:0006520">
    <property type="term" value="P:amino acid metabolic process"/>
    <property type="evidence" value="ECO:0007669"/>
    <property type="project" value="InterPro"/>
</dbReference>
<dbReference type="GO" id="GO:0046336">
    <property type="term" value="P:ethanolamine catabolic process"/>
    <property type="evidence" value="ECO:0007669"/>
    <property type="project" value="UniProtKB-UniRule"/>
</dbReference>
<dbReference type="EC" id="4.3.1.7" evidence="5"/>
<feature type="binding site" evidence="5">
    <location>
        <position position="178"/>
    </location>
    <ligand>
        <name>adenosylcob(III)alamin</name>
        <dbReference type="ChEBI" id="CHEBI:18408"/>
    </ligand>
</feature>
<dbReference type="PIRSF" id="PIRSF018982">
    <property type="entry name" value="EutC"/>
    <property type="match status" value="1"/>
</dbReference>
<evidence type="ECO:0000313" key="7">
    <source>
        <dbReference type="Proteomes" id="UP000298058"/>
    </source>
</evidence>
<dbReference type="GO" id="GO:0031419">
    <property type="term" value="F:cobalamin binding"/>
    <property type="evidence" value="ECO:0007669"/>
    <property type="project" value="UniProtKB-UniRule"/>
</dbReference>
<feature type="binding site" evidence="5">
    <location>
        <position position="207"/>
    </location>
    <ligand>
        <name>adenosylcob(III)alamin</name>
        <dbReference type="ChEBI" id="CHEBI:18408"/>
    </ligand>
</feature>
<gene>
    <name evidence="5" type="primary">eutC</name>
    <name evidence="6" type="ORF">EHS15_17250</name>
</gene>
<dbReference type="UniPathway" id="UPA00560"/>
<evidence type="ECO:0000256" key="3">
    <source>
        <dbReference type="ARBA" id="ARBA00023285"/>
    </source>
</evidence>
<protein>
    <recommendedName>
        <fullName evidence="5">Ethanolamine ammonia-lyase small subunit</fullName>
        <shortName evidence="5">EAL small subunit</shortName>
        <ecNumber evidence="5">4.3.1.7</ecNumber>
    </recommendedName>
</protein>
<dbReference type="InterPro" id="IPR042251">
    <property type="entry name" value="EutC_C"/>
</dbReference>
<dbReference type="OrthoDB" id="114248at2"/>
<comment type="cofactor">
    <cofactor evidence="5">
        <name>adenosylcob(III)alamin</name>
        <dbReference type="ChEBI" id="CHEBI:18408"/>
    </cofactor>
    <text evidence="5">Binds between the large and small subunits.</text>
</comment>
<comment type="subunit">
    <text evidence="5">The basic unit is a heterodimer which dimerizes to form tetramers. The heterotetramers trimerize; 6 large subunits form a core ring with 6 small subunits projecting outwards.</text>
</comment>
<dbReference type="GO" id="GO:0031471">
    <property type="term" value="C:ethanolamine degradation polyhedral organelle"/>
    <property type="evidence" value="ECO:0007669"/>
    <property type="project" value="UniProtKB-UniRule"/>
</dbReference>
<proteinExistence type="inferred from homology"/>
<evidence type="ECO:0000256" key="5">
    <source>
        <dbReference type="HAMAP-Rule" id="MF_00601"/>
    </source>
</evidence>
<dbReference type="GO" id="GO:0008851">
    <property type="term" value="F:ethanolamine ammonia-lyase activity"/>
    <property type="evidence" value="ECO:0007669"/>
    <property type="project" value="UniProtKB-UniRule"/>
</dbReference>
<comment type="pathway">
    <text evidence="5">Amine and polyamine degradation; ethanolamine degradation.</text>
</comment>
<comment type="similarity">
    <text evidence="5">Belongs to the EutC family.</text>
</comment>
<dbReference type="Gene3D" id="3.40.50.11240">
    <property type="entry name" value="Ethanolamine ammonia-lyase light chain (EutC)"/>
    <property type="match status" value="1"/>
</dbReference>
<dbReference type="Pfam" id="PF05985">
    <property type="entry name" value="EutC"/>
    <property type="match status" value="1"/>
</dbReference>
<dbReference type="InterPro" id="IPR042255">
    <property type="entry name" value="EutC_N"/>
</dbReference>
<keyword evidence="2 5" id="KW-0456">Lyase</keyword>
<dbReference type="NCBIfam" id="NF003971">
    <property type="entry name" value="PRK05465.1"/>
    <property type="match status" value="1"/>
</dbReference>
<keyword evidence="4 5" id="KW-1283">Bacterial microcompartment</keyword>
<name>A0A4R9LU18_9LEPT</name>
<dbReference type="Proteomes" id="UP000298058">
    <property type="component" value="Unassembled WGS sequence"/>
</dbReference>
<comment type="function">
    <text evidence="5">Catalyzes the deamination of various vicinal amino-alcohols to oxo compounds. Allows this organism to utilize ethanolamine as the sole source of nitrogen and carbon in the presence of external vitamin B12.</text>
</comment>
<evidence type="ECO:0000256" key="2">
    <source>
        <dbReference type="ARBA" id="ARBA00023239"/>
    </source>
</evidence>
<dbReference type="AlphaFoldDB" id="A0A4R9LU18"/>
<dbReference type="InterPro" id="IPR009246">
    <property type="entry name" value="EutC"/>
</dbReference>
<sequence length="259" mass="28818">MSNSNAKTPWEDMKRFTSARIGLSRSGGSLSTKEMLQLRFDHAGARDAVWNACDWKEIEEKLSSWLPVISLHSAANSRQDYLLRPDLGRKLEETSLQTLRKFPNLQKEYDLSISIVDGLSPLAVEKNVVPFLEYLRPQLTELFPKIAPLAFVTNGRVAIGDQISESLSANMTVVLIGERPGLTTADSLGVYITYQSKSGTTDERRNCISNVRLGGLSYERAGAKLIYLLKEALSQKISGVLLKDRMVEGIAGEEQNKLR</sequence>
<keyword evidence="7" id="KW-1185">Reference proteome</keyword>
<dbReference type="PANTHER" id="PTHR39330:SF1">
    <property type="entry name" value="ETHANOLAMINE AMMONIA-LYASE SMALL SUBUNIT"/>
    <property type="match status" value="1"/>
</dbReference>
<dbReference type="RefSeq" id="WP_135761839.1">
    <property type="nucleotide sequence ID" value="NZ_RQHW01000078.1"/>
</dbReference>
<accession>A0A4R9LU18</accession>
<dbReference type="HAMAP" id="MF_00601">
    <property type="entry name" value="EutC"/>
    <property type="match status" value="1"/>
</dbReference>
<reference evidence="6" key="1">
    <citation type="journal article" date="2019" name="PLoS Negl. Trop. Dis.">
        <title>Revisiting the worldwide diversity of Leptospira species in the environment.</title>
        <authorList>
            <person name="Vincent A.T."/>
            <person name="Schiettekatte O."/>
            <person name="Bourhy P."/>
            <person name="Veyrier F.J."/>
            <person name="Picardeau M."/>
        </authorList>
    </citation>
    <scope>NUCLEOTIDE SEQUENCE [LARGE SCALE GENOMIC DNA]</scope>
    <source>
        <strain evidence="6">201300427</strain>
    </source>
</reference>
<feature type="binding site" evidence="5">
    <location>
        <position position="157"/>
    </location>
    <ligand>
        <name>adenosylcob(III)alamin</name>
        <dbReference type="ChEBI" id="CHEBI:18408"/>
    </ligand>
</feature>
<keyword evidence="1 5" id="KW-0846">Cobalamin</keyword>
<keyword evidence="3 5" id="KW-0170">Cobalt</keyword>
<comment type="caution">
    <text evidence="6">The sequence shown here is derived from an EMBL/GenBank/DDBJ whole genome shotgun (WGS) entry which is preliminary data.</text>
</comment>
<evidence type="ECO:0000256" key="1">
    <source>
        <dbReference type="ARBA" id="ARBA00022628"/>
    </source>
</evidence>
<dbReference type="Gene3D" id="1.10.30.40">
    <property type="entry name" value="Ethanolamine ammonia-lyase light chain (EutC), N-terminal domain"/>
    <property type="match status" value="1"/>
</dbReference>
<dbReference type="GO" id="GO:0009350">
    <property type="term" value="C:ethanolamine ammonia-lyase complex"/>
    <property type="evidence" value="ECO:0007669"/>
    <property type="project" value="UniProtKB-UniRule"/>
</dbReference>
<dbReference type="PANTHER" id="PTHR39330">
    <property type="entry name" value="ETHANOLAMINE AMMONIA-LYASE LIGHT CHAIN"/>
    <property type="match status" value="1"/>
</dbReference>
<evidence type="ECO:0000256" key="4">
    <source>
        <dbReference type="ARBA" id="ARBA00024446"/>
    </source>
</evidence>